<dbReference type="AlphaFoldDB" id="A0A0H3ZZC0"/>
<sequence>MAKRIKNNQAKQMIADVVLQGRKAFWHGEESEVFVAQSFEQLNDFFGMEEAEDESGNLASPDWRYFWKPQLNGKAWDAKKRKCITKGAPAFNSDGEALNHCEILPLICAVWGGKDDICQISTSYA</sequence>
<accession>A0A0H3ZZC0</accession>
<name>A0A0H3ZZC0_9GAMM</name>
<reference evidence="1" key="1">
    <citation type="journal article" date="2015" name="MBio">
        <title>Eco-Evolutionary Dynamics of Episomes among Ecologically Cohesive Bacterial Populations.</title>
        <authorList>
            <person name="Xue H."/>
            <person name="Cordero O.X."/>
            <person name="Camas F.M."/>
            <person name="Trimble W."/>
            <person name="Meyer F."/>
            <person name="Guglielmini J."/>
            <person name="Rocha E.P."/>
            <person name="Polz M.F."/>
        </authorList>
    </citation>
    <scope>NUCLEOTIDE SEQUENCE</scope>
    <source>
        <strain evidence="1">FF_113</strain>
    </source>
</reference>
<evidence type="ECO:0000313" key="1">
    <source>
        <dbReference type="EMBL" id="AKN38821.1"/>
    </source>
</evidence>
<protein>
    <submittedName>
        <fullName evidence="1">Uncharacterized protein</fullName>
    </submittedName>
</protein>
<organism evidence="1">
    <name type="scientific">Enterovibrio sp. FF_113</name>
    <dbReference type="NCBI Taxonomy" id="1660266"/>
    <lineage>
        <taxon>Bacteria</taxon>
        <taxon>Pseudomonadati</taxon>
        <taxon>Pseudomonadota</taxon>
        <taxon>Gammaproteobacteria</taxon>
        <taxon>Vibrionales</taxon>
        <taxon>Vibrionaceae</taxon>
        <taxon>Enterovibrio</taxon>
    </lineage>
</organism>
<dbReference type="EMBL" id="KP795616">
    <property type="protein sequence ID" value="AKN38821.1"/>
    <property type="molecule type" value="Genomic_DNA"/>
</dbReference>
<proteinExistence type="predicted"/>